<sequence length="551" mass="62187">MERRRKPIPENIQRRLTKFFISNLLDRCSGSDLAGFVRELGNIFDIYIARKRDRFGNRFGFLSMLDVKNSVDLANALSSIRMGDYRLKCNVARFTLEDGEINEKGKETRYKTDSSKNTDQAGYGARRDEGYAGNNGGRSFRDILTGRKNVEDDRKSITIDDNLQAFVGLHGKALVVSMINMDALKNIQPILKEISKAVVKTQYLGGMSVLVSFTDNRATVAAMEKAREIVGRFTKIQMWEGQNLNIDRLAWLRILGMPLQLYRNEVLDSVGTLYGKVVQKANISEEQDDLSSDFLGVLLGDGRRISEEVYINWQGKRHRVWVREEEGAWIPDFLTDVDAVEDEQLADGSDEDVRVEDSTKGMEDDEEVRAEDVTENMPEDGDAGIFEGGNGRCGEAEEPEVFLELINAHSNVSVTEGIEENMDNIINGCFPRIVDNPYFKEDTPSTLLRKVDNHGFSNHKRKKADRLDSGGGNSSNDRPKKDNRLDLDDPFGLAPFILGSHVNLTRGGETLDCEQANFSSMEQEVRELNNEFWVGRSTLVKLILMPTLRIK</sequence>
<name>A0A2U1N938_ARTAN</name>
<dbReference type="AlphaFoldDB" id="A0A2U1N938"/>
<evidence type="ECO:0000313" key="3">
    <source>
        <dbReference type="Proteomes" id="UP000245207"/>
    </source>
</evidence>
<evidence type="ECO:0000313" key="2">
    <source>
        <dbReference type="EMBL" id="PWA70006.1"/>
    </source>
</evidence>
<feature type="compositionally biased region" description="Basic and acidic residues" evidence="1">
    <location>
        <begin position="105"/>
        <end position="116"/>
    </location>
</feature>
<feature type="region of interest" description="Disordered" evidence="1">
    <location>
        <begin position="450"/>
        <end position="485"/>
    </location>
</feature>
<dbReference type="Proteomes" id="UP000245207">
    <property type="component" value="Unassembled WGS sequence"/>
</dbReference>
<feature type="compositionally biased region" description="Basic and acidic residues" evidence="1">
    <location>
        <begin position="351"/>
        <end position="362"/>
    </location>
</feature>
<feature type="compositionally biased region" description="Acidic residues" evidence="1">
    <location>
        <begin position="363"/>
        <end position="382"/>
    </location>
</feature>
<reference evidence="2 3" key="1">
    <citation type="journal article" date="2018" name="Mol. Plant">
        <title>The genome of Artemisia annua provides insight into the evolution of Asteraceae family and artemisinin biosynthesis.</title>
        <authorList>
            <person name="Shen Q."/>
            <person name="Zhang L."/>
            <person name="Liao Z."/>
            <person name="Wang S."/>
            <person name="Yan T."/>
            <person name="Shi P."/>
            <person name="Liu M."/>
            <person name="Fu X."/>
            <person name="Pan Q."/>
            <person name="Wang Y."/>
            <person name="Lv Z."/>
            <person name="Lu X."/>
            <person name="Zhang F."/>
            <person name="Jiang W."/>
            <person name="Ma Y."/>
            <person name="Chen M."/>
            <person name="Hao X."/>
            <person name="Li L."/>
            <person name="Tang Y."/>
            <person name="Lv G."/>
            <person name="Zhou Y."/>
            <person name="Sun X."/>
            <person name="Brodelius P.E."/>
            <person name="Rose J.K.C."/>
            <person name="Tang K."/>
        </authorList>
    </citation>
    <scope>NUCLEOTIDE SEQUENCE [LARGE SCALE GENOMIC DNA]</scope>
    <source>
        <strain evidence="3">cv. Huhao1</strain>
        <tissue evidence="2">Leaf</tissue>
    </source>
</reference>
<dbReference type="SUPFAM" id="SSF54928">
    <property type="entry name" value="RNA-binding domain, RBD"/>
    <property type="match status" value="1"/>
</dbReference>
<dbReference type="EMBL" id="PKPP01003321">
    <property type="protein sequence ID" value="PWA70006.1"/>
    <property type="molecule type" value="Genomic_DNA"/>
</dbReference>
<proteinExistence type="predicted"/>
<dbReference type="CDD" id="cd00590">
    <property type="entry name" value="RRM_SF"/>
    <property type="match status" value="1"/>
</dbReference>
<dbReference type="InterPro" id="IPR035979">
    <property type="entry name" value="RBD_domain_sf"/>
</dbReference>
<evidence type="ECO:0000256" key="1">
    <source>
        <dbReference type="SAM" id="MobiDB-lite"/>
    </source>
</evidence>
<dbReference type="OrthoDB" id="1750209at2759"/>
<protein>
    <submittedName>
        <fullName evidence="2">Nucleotide-binding alpha-beta plait domain-containing protein</fullName>
    </submittedName>
</protein>
<gene>
    <name evidence="2" type="ORF">CTI12_AA292720</name>
</gene>
<dbReference type="STRING" id="35608.A0A2U1N938"/>
<accession>A0A2U1N938</accession>
<dbReference type="GO" id="GO:0003676">
    <property type="term" value="F:nucleic acid binding"/>
    <property type="evidence" value="ECO:0007669"/>
    <property type="project" value="InterPro"/>
</dbReference>
<keyword evidence="3" id="KW-1185">Reference proteome</keyword>
<feature type="region of interest" description="Disordered" evidence="1">
    <location>
        <begin position="344"/>
        <end position="385"/>
    </location>
</feature>
<organism evidence="2 3">
    <name type="scientific">Artemisia annua</name>
    <name type="common">Sweet wormwood</name>
    <dbReference type="NCBI Taxonomy" id="35608"/>
    <lineage>
        <taxon>Eukaryota</taxon>
        <taxon>Viridiplantae</taxon>
        <taxon>Streptophyta</taxon>
        <taxon>Embryophyta</taxon>
        <taxon>Tracheophyta</taxon>
        <taxon>Spermatophyta</taxon>
        <taxon>Magnoliopsida</taxon>
        <taxon>eudicotyledons</taxon>
        <taxon>Gunneridae</taxon>
        <taxon>Pentapetalae</taxon>
        <taxon>asterids</taxon>
        <taxon>campanulids</taxon>
        <taxon>Asterales</taxon>
        <taxon>Asteraceae</taxon>
        <taxon>Asteroideae</taxon>
        <taxon>Anthemideae</taxon>
        <taxon>Artemisiinae</taxon>
        <taxon>Artemisia</taxon>
    </lineage>
</organism>
<feature type="region of interest" description="Disordered" evidence="1">
    <location>
        <begin position="105"/>
        <end position="129"/>
    </location>
</feature>
<comment type="caution">
    <text evidence="2">The sequence shown here is derived from an EMBL/GenBank/DDBJ whole genome shotgun (WGS) entry which is preliminary data.</text>
</comment>